<dbReference type="GO" id="GO:0006511">
    <property type="term" value="P:ubiquitin-dependent protein catabolic process"/>
    <property type="evidence" value="ECO:0007669"/>
    <property type="project" value="InterPro"/>
</dbReference>
<dbReference type="GO" id="GO:0005737">
    <property type="term" value="C:cytoplasm"/>
    <property type="evidence" value="ECO:0007669"/>
    <property type="project" value="UniProtKB-SubCell"/>
</dbReference>
<gene>
    <name evidence="14" type="ORF">CDAUBV1_LOCUS2908</name>
</gene>
<feature type="domain" description="U-box" evidence="13">
    <location>
        <begin position="1077"/>
        <end position="1151"/>
    </location>
</feature>
<evidence type="ECO:0000256" key="4">
    <source>
        <dbReference type="ARBA" id="ARBA00007434"/>
    </source>
</evidence>
<evidence type="ECO:0000256" key="12">
    <source>
        <dbReference type="SAM" id="MobiDB-lite"/>
    </source>
</evidence>
<evidence type="ECO:0000256" key="10">
    <source>
        <dbReference type="ARBA" id="ARBA00037624"/>
    </source>
</evidence>
<evidence type="ECO:0000313" key="15">
    <source>
        <dbReference type="Proteomes" id="UP001497525"/>
    </source>
</evidence>
<dbReference type="EC" id="2.3.2.27" evidence="5"/>
<dbReference type="GO" id="GO:0036503">
    <property type="term" value="P:ERAD pathway"/>
    <property type="evidence" value="ECO:0007669"/>
    <property type="project" value="InterPro"/>
</dbReference>
<comment type="similarity">
    <text evidence="4">Belongs to the ubiquitin conjugation factor E4 family.</text>
</comment>
<evidence type="ECO:0000256" key="5">
    <source>
        <dbReference type="ARBA" id="ARBA00012483"/>
    </source>
</evidence>
<organism evidence="14 15">
    <name type="scientific">Calicophoron daubneyi</name>
    <name type="common">Rumen fluke</name>
    <name type="synonym">Paramphistomum daubneyi</name>
    <dbReference type="NCBI Taxonomy" id="300641"/>
    <lineage>
        <taxon>Eukaryota</taxon>
        <taxon>Metazoa</taxon>
        <taxon>Spiralia</taxon>
        <taxon>Lophotrochozoa</taxon>
        <taxon>Platyhelminthes</taxon>
        <taxon>Trematoda</taxon>
        <taxon>Digenea</taxon>
        <taxon>Plagiorchiida</taxon>
        <taxon>Pronocephalata</taxon>
        <taxon>Paramphistomoidea</taxon>
        <taxon>Paramphistomidae</taxon>
        <taxon>Calicophoron</taxon>
    </lineage>
</organism>
<dbReference type="SUPFAM" id="SSF57850">
    <property type="entry name" value="RING/U-box"/>
    <property type="match status" value="1"/>
</dbReference>
<proteinExistence type="inferred from homology"/>
<comment type="catalytic activity">
    <reaction evidence="1">
        <text>S-ubiquitinyl-[E2 ubiquitin-conjugating enzyme]-L-cysteine + [acceptor protein]-L-lysine = [E2 ubiquitin-conjugating enzyme]-L-cysteine + N(6)-ubiquitinyl-[acceptor protein]-L-lysine.</text>
        <dbReference type="EC" id="2.3.2.27"/>
    </reaction>
</comment>
<dbReference type="Pfam" id="PF10408">
    <property type="entry name" value="Ufd2P_core"/>
    <property type="match status" value="2"/>
</dbReference>
<evidence type="ECO:0000313" key="14">
    <source>
        <dbReference type="EMBL" id="CAL5130746.1"/>
    </source>
</evidence>
<keyword evidence="7" id="KW-0808">Transferase</keyword>
<dbReference type="SMART" id="SM00504">
    <property type="entry name" value="Ubox"/>
    <property type="match status" value="1"/>
</dbReference>
<reference evidence="14" key="1">
    <citation type="submission" date="2024-06" db="EMBL/GenBank/DDBJ databases">
        <authorList>
            <person name="Liu X."/>
            <person name="Lenzi L."/>
            <person name="Haldenby T S."/>
            <person name="Uol C."/>
        </authorList>
    </citation>
    <scope>NUCLEOTIDE SEQUENCE</scope>
</reference>
<sequence length="1156" mass="129363">MDSPDNPFAQLLSSSDVSKSGKNLADSDEGSNTNVENVTKTLESILLITHDKSNILGGDGRPSCLLFVPSDSGSHYLRPEELDQVIFDRAQMPSVPEGSIVYFKGGHRSGCSDVSTTEPMKYLTSTFVRAVRLKNQYCTPLIIEECKQTIVRQLLLFLSIDVEIDSTQNAVCFFNILREAVSGDDLDYLACIEQLFHRVITQFESDSIADVPRTSPCPSASLKPIKPLVDQLAHEFRQINPDSQSPSTLFSSLFAHRPVLGEKDRALFCSERKPLIQLSLWFTRYFVTSQLFLEASFPTDWRSRSPKGYEFEVGPLGRLLIPSHLHALQSPELAFLANRSDRRVVGEFFTDEVLLKPVVEAEQRTISQLTEQLDDELHTLMLNFLRVGKQRPYIRHLFFCWIGSCITANKARGQLGYSLSHGHMPGPETKELASDGFLNNLAAAVVRLTGPLVSVPTNGPPLDKIWPSYAIDSNSDEQVLPELCKETRLVAPSSRNDHVGPVTNSSERPEYPMLTELFFLAHSAIRIGWTPIIATHFETAQQLHQLETQWQAHEASALSVDSDPQAQFLRRIIRERTSRYLEQSTSLSFISRLRDQLSFAVTTSQLLVKLAHSAFDDTSKVDAALGQLSDLPEFLIDNIVELISYLRRAKDDFLESPEVAHIPLEPLMNLSILFMLHTNVLTNPHLRARLAEVLESLIPLRDDEAWNSQRQAGTNLLSVQNLPFVRRQLLMAPDLSEKRDPILHHAVAALLTAFVSIELSPGTGAVGSAGSAAEVLIASTSRESTTSNVDGAQSSASEQSAVDAQTASVGFEEKFQYRRPMYACLRYWYGNPLYDNQFLHLESEALIHIDDATPPLFLQFLSLLVNDAIFLLDEAINLLAQLKQKELERESLGGRLRSQEEESLFIHSGRLARHHVILGLDTIAALGRVVSICSRLITHPVLVDRIACMLNYFLARLVGPKQRDLTVRDKAAYGFRPDLVVIEICKIYCSLGLERTNVAKEGTDSNERGTSAESAEAFRRAVVCDERSFSSDLLDQAVHVLSRVAAPSELQERFSQTVVHIKNEKVVKQEDDWDFDDAPDDYVDPIMGNIMEDPVKLPTSGHIVDRKTIYRHLLNDSTDPFNRQPLAMAQVEPQEDLKAAIHAWVAERRAEKKQAN</sequence>
<dbReference type="Pfam" id="PF04564">
    <property type="entry name" value="U-box"/>
    <property type="match status" value="1"/>
</dbReference>
<dbReference type="EMBL" id="CAXLJL010000072">
    <property type="protein sequence ID" value="CAL5130746.1"/>
    <property type="molecule type" value="Genomic_DNA"/>
</dbReference>
<dbReference type="PROSITE" id="PS51698">
    <property type="entry name" value="U_BOX"/>
    <property type="match status" value="1"/>
</dbReference>
<dbReference type="FunFam" id="3.30.40.10:FF:000055">
    <property type="entry name" value="Ubiquitin conjugation factor e4 a"/>
    <property type="match status" value="1"/>
</dbReference>
<dbReference type="PANTHER" id="PTHR13931:SF16">
    <property type="entry name" value="UBIQUITIN CONJUGATION FACTOR E4 A"/>
    <property type="match status" value="1"/>
</dbReference>
<feature type="region of interest" description="Disordered" evidence="12">
    <location>
        <begin position="1"/>
        <end position="36"/>
    </location>
</feature>
<evidence type="ECO:0000256" key="9">
    <source>
        <dbReference type="ARBA" id="ARBA00022990"/>
    </source>
</evidence>
<keyword evidence="6" id="KW-0963">Cytoplasm</keyword>
<evidence type="ECO:0000256" key="2">
    <source>
        <dbReference type="ARBA" id="ARBA00004496"/>
    </source>
</evidence>
<dbReference type="AlphaFoldDB" id="A0AAV2T1T5"/>
<keyword evidence="9" id="KW-0007">Acetylation</keyword>
<dbReference type="InterPro" id="IPR013083">
    <property type="entry name" value="Znf_RING/FYVE/PHD"/>
</dbReference>
<comment type="caution">
    <text evidence="14">The sequence shown here is derived from an EMBL/GenBank/DDBJ whole genome shotgun (WGS) entry which is preliminary data.</text>
</comment>
<dbReference type="GO" id="GO:0000151">
    <property type="term" value="C:ubiquitin ligase complex"/>
    <property type="evidence" value="ECO:0007669"/>
    <property type="project" value="InterPro"/>
</dbReference>
<dbReference type="Proteomes" id="UP001497525">
    <property type="component" value="Unassembled WGS sequence"/>
</dbReference>
<comment type="function">
    <text evidence="10">Ubiquitin-protein ligase that probably functions as an E3 ligase in conjunction with specific E1 and E2 ligases. May also function as an E4 ligase mediating the assembly of polyubiquitin chains on substrates ubiquitinated by another E3 ubiquitin ligase. Mediates 'Lys-48'-linked polyubiquitination of substrates.</text>
</comment>
<comment type="subcellular location">
    <subcellularLocation>
        <location evidence="2">Cytoplasm</location>
    </subcellularLocation>
</comment>
<dbReference type="Gene3D" id="3.30.40.10">
    <property type="entry name" value="Zinc/RING finger domain, C3HC4 (zinc finger)"/>
    <property type="match status" value="1"/>
</dbReference>
<comment type="pathway">
    <text evidence="3">Protein modification; protein ubiquitination.</text>
</comment>
<evidence type="ECO:0000256" key="11">
    <source>
        <dbReference type="ARBA" id="ARBA00040077"/>
    </source>
</evidence>
<dbReference type="InterPro" id="IPR003613">
    <property type="entry name" value="Ubox_domain"/>
</dbReference>
<dbReference type="PANTHER" id="PTHR13931">
    <property type="entry name" value="UBIQUITINATION FACTOR E4"/>
    <property type="match status" value="1"/>
</dbReference>
<name>A0AAV2T1T5_CALDB</name>
<evidence type="ECO:0000256" key="3">
    <source>
        <dbReference type="ARBA" id="ARBA00004906"/>
    </source>
</evidence>
<keyword evidence="8" id="KW-0833">Ubl conjugation pathway</keyword>
<dbReference type="GO" id="GO:0034450">
    <property type="term" value="F:ubiquitin-ubiquitin ligase activity"/>
    <property type="evidence" value="ECO:0007669"/>
    <property type="project" value="InterPro"/>
</dbReference>
<dbReference type="InterPro" id="IPR045132">
    <property type="entry name" value="UBE4"/>
</dbReference>
<evidence type="ECO:0000259" key="13">
    <source>
        <dbReference type="PROSITE" id="PS51698"/>
    </source>
</evidence>
<dbReference type="GO" id="GO:0005634">
    <property type="term" value="C:nucleus"/>
    <property type="evidence" value="ECO:0007669"/>
    <property type="project" value="TreeGrafter"/>
</dbReference>
<evidence type="ECO:0000256" key="6">
    <source>
        <dbReference type="ARBA" id="ARBA00022490"/>
    </source>
</evidence>
<protein>
    <recommendedName>
        <fullName evidence="11">Ubiquitin conjugation factor E4 A</fullName>
        <ecNumber evidence="5">2.3.2.27</ecNumber>
    </recommendedName>
</protein>
<evidence type="ECO:0000256" key="1">
    <source>
        <dbReference type="ARBA" id="ARBA00000900"/>
    </source>
</evidence>
<accession>A0AAV2T1T5</accession>
<dbReference type="GO" id="GO:0000209">
    <property type="term" value="P:protein polyubiquitination"/>
    <property type="evidence" value="ECO:0007669"/>
    <property type="project" value="TreeGrafter"/>
</dbReference>
<feature type="compositionally biased region" description="Polar residues" evidence="12">
    <location>
        <begin position="11"/>
        <end position="21"/>
    </location>
</feature>
<evidence type="ECO:0000256" key="8">
    <source>
        <dbReference type="ARBA" id="ARBA00022786"/>
    </source>
</evidence>
<dbReference type="InterPro" id="IPR019474">
    <property type="entry name" value="Ub_conjug_fac_E4_core"/>
</dbReference>
<evidence type="ECO:0000256" key="7">
    <source>
        <dbReference type="ARBA" id="ARBA00022679"/>
    </source>
</evidence>